<keyword evidence="1" id="KW-0812">Transmembrane</keyword>
<keyword evidence="1" id="KW-1133">Transmembrane helix</keyword>
<dbReference type="InterPro" id="IPR008523">
    <property type="entry name" value="DUF805"/>
</dbReference>
<dbReference type="PANTHER" id="PTHR34980:SF2">
    <property type="entry name" value="INNER MEMBRANE PROTEIN YHAH-RELATED"/>
    <property type="match status" value="1"/>
</dbReference>
<evidence type="ECO:0000313" key="3">
    <source>
        <dbReference type="Proteomes" id="UP000464954"/>
    </source>
</evidence>
<keyword evidence="3" id="KW-1185">Reference proteome</keyword>
<evidence type="ECO:0000256" key="1">
    <source>
        <dbReference type="SAM" id="Phobius"/>
    </source>
</evidence>
<gene>
    <name evidence="2" type="ORF">GT409_08410</name>
</gene>
<organism evidence="2 3">
    <name type="scientific">Tichowtungia aerotolerans</name>
    <dbReference type="NCBI Taxonomy" id="2697043"/>
    <lineage>
        <taxon>Bacteria</taxon>
        <taxon>Pseudomonadati</taxon>
        <taxon>Kiritimatiellota</taxon>
        <taxon>Tichowtungiia</taxon>
        <taxon>Tichowtungiales</taxon>
        <taxon>Tichowtungiaceae</taxon>
        <taxon>Tichowtungia</taxon>
    </lineage>
</organism>
<dbReference type="KEGG" id="taer:GT409_08410"/>
<sequence>MKPFLNIFTFTGEASRSEWWCVYIGVWALWFVLAQVDTVLNGAEETGSWFVVVYLVSFWPLWTTQVRRWHDRGKSGLWCLINFIPVIGSLWAFIELGFFQTKEDDDAWMN</sequence>
<protein>
    <submittedName>
        <fullName evidence="2">DUF805 domain-containing protein</fullName>
    </submittedName>
</protein>
<reference evidence="2 3" key="1">
    <citation type="submission" date="2020-01" db="EMBL/GenBank/DDBJ databases">
        <title>Ponticoccus aerotolerans gen. nov., sp. nov., an anaerobic bacterium and proposal of Ponticoccusceae fam. nov., Ponticoccusles ord. nov. and Ponticoccuse classis nov. in the phylum Kiritimatiellaeota.</title>
        <authorList>
            <person name="Zhou L.Y."/>
            <person name="Du Z.J."/>
        </authorList>
    </citation>
    <scope>NUCLEOTIDE SEQUENCE [LARGE SCALE GENOMIC DNA]</scope>
    <source>
        <strain evidence="2 3">S-5007</strain>
    </source>
</reference>
<feature type="transmembrane region" description="Helical" evidence="1">
    <location>
        <begin position="75"/>
        <end position="94"/>
    </location>
</feature>
<feature type="transmembrane region" description="Helical" evidence="1">
    <location>
        <begin position="20"/>
        <end position="40"/>
    </location>
</feature>
<dbReference type="EMBL" id="CP047593">
    <property type="protein sequence ID" value="QHI69475.1"/>
    <property type="molecule type" value="Genomic_DNA"/>
</dbReference>
<proteinExistence type="predicted"/>
<dbReference type="Pfam" id="PF05656">
    <property type="entry name" value="DUF805"/>
    <property type="match status" value="1"/>
</dbReference>
<dbReference type="AlphaFoldDB" id="A0A6P1MEG2"/>
<evidence type="ECO:0000313" key="2">
    <source>
        <dbReference type="EMBL" id="QHI69475.1"/>
    </source>
</evidence>
<dbReference type="GO" id="GO:0005886">
    <property type="term" value="C:plasma membrane"/>
    <property type="evidence" value="ECO:0007669"/>
    <property type="project" value="TreeGrafter"/>
</dbReference>
<accession>A0A6P1MEG2</accession>
<keyword evidence="1" id="KW-0472">Membrane</keyword>
<name>A0A6P1MEG2_9BACT</name>
<feature type="transmembrane region" description="Helical" evidence="1">
    <location>
        <begin position="46"/>
        <end position="63"/>
    </location>
</feature>
<dbReference type="RefSeq" id="WP_160628657.1">
    <property type="nucleotide sequence ID" value="NZ_CP047593.1"/>
</dbReference>
<dbReference type="PANTHER" id="PTHR34980">
    <property type="entry name" value="INNER MEMBRANE PROTEIN-RELATED-RELATED"/>
    <property type="match status" value="1"/>
</dbReference>
<dbReference type="Proteomes" id="UP000464954">
    <property type="component" value="Chromosome"/>
</dbReference>